<evidence type="ECO:0000259" key="1">
    <source>
        <dbReference type="Pfam" id="PF01368"/>
    </source>
</evidence>
<sequence length="383" mass="42096">MVLSLSQQILETIERSKQILLTFRQNWSVDAVTAAVALAAVIERMEKAHTIAVSGFQLPANLKFLPGAEKVRPALDSMRKFLIKLALRNTEIEEFTYDIVDGSLHIAITPRKGFFAPADVGTAPSEWRYDLVIVLDTPDLESLGSFYVEHPEFFYSTPIINIDHTTHNEHFGRINMVDVTASSTAEVVAELLAQWDPKLMDETVATALLTGITAETESFRLPSVSPKTLSLASQLVSLGAKREEIVANLYRTKTVGALKLWGRALARLKQDSLAQMVWSVMPASDFEKAGGDTADVIGVMDEMMGSIPRTRMALLLVEESPGGAVMAHARTTDRQLDLRQLFSAYSLTGDRTAIVATLTGKPLAVAEREVVDEIRGKLLSVRI</sequence>
<dbReference type="PANTHER" id="PTHR47618:SF1">
    <property type="entry name" value="BIFUNCTIONAL OLIGORIBONUCLEASE AND PAP PHOSPHATASE NRNA"/>
    <property type="match status" value="1"/>
</dbReference>
<dbReference type="EMBL" id="MGEF01000052">
    <property type="protein sequence ID" value="OGL77767.1"/>
    <property type="molecule type" value="Genomic_DNA"/>
</dbReference>
<gene>
    <name evidence="2" type="ORF">A3J43_01070</name>
</gene>
<dbReference type="Proteomes" id="UP000176604">
    <property type="component" value="Unassembled WGS sequence"/>
</dbReference>
<dbReference type="InterPro" id="IPR001667">
    <property type="entry name" value="DDH_dom"/>
</dbReference>
<dbReference type="STRING" id="1802397.A3J43_01070"/>
<evidence type="ECO:0000313" key="3">
    <source>
        <dbReference type="Proteomes" id="UP000176604"/>
    </source>
</evidence>
<dbReference type="Gene3D" id="3.10.310.30">
    <property type="match status" value="1"/>
</dbReference>
<feature type="domain" description="DDH" evidence="1">
    <location>
        <begin position="20"/>
        <end position="212"/>
    </location>
</feature>
<dbReference type="PANTHER" id="PTHR47618">
    <property type="entry name" value="BIFUNCTIONAL OLIGORIBONUCLEASE AND PAP PHOSPHATASE NRNA"/>
    <property type="match status" value="1"/>
</dbReference>
<dbReference type="InterPro" id="IPR038763">
    <property type="entry name" value="DHH_sf"/>
</dbReference>
<proteinExistence type="predicted"/>
<comment type="caution">
    <text evidence="2">The sequence shown here is derived from an EMBL/GenBank/DDBJ whole genome shotgun (WGS) entry which is preliminary data.</text>
</comment>
<accession>A0A1F7UJ72</accession>
<dbReference type="Pfam" id="PF01368">
    <property type="entry name" value="DHH"/>
    <property type="match status" value="1"/>
</dbReference>
<organism evidence="2 3">
    <name type="scientific">Candidatus Uhrbacteria bacterium RIFCSPHIGHO2_12_FULL_54_23</name>
    <dbReference type="NCBI Taxonomy" id="1802397"/>
    <lineage>
        <taxon>Bacteria</taxon>
        <taxon>Candidatus Uhriibacteriota</taxon>
    </lineage>
</organism>
<dbReference type="AlphaFoldDB" id="A0A1F7UJ72"/>
<name>A0A1F7UJ72_9BACT</name>
<dbReference type="InterPro" id="IPR051319">
    <property type="entry name" value="Oligoribo/pAp-PDE_c-di-AMP_PDE"/>
</dbReference>
<protein>
    <recommendedName>
        <fullName evidence="1">DDH domain-containing protein</fullName>
    </recommendedName>
</protein>
<evidence type="ECO:0000313" key="2">
    <source>
        <dbReference type="EMBL" id="OGL77767.1"/>
    </source>
</evidence>
<dbReference type="Gene3D" id="3.90.1640.10">
    <property type="entry name" value="inorganic pyrophosphatase (n-terminal core)"/>
    <property type="match status" value="2"/>
</dbReference>
<dbReference type="SUPFAM" id="SSF64182">
    <property type="entry name" value="DHH phosphoesterases"/>
    <property type="match status" value="1"/>
</dbReference>
<reference evidence="2 3" key="1">
    <citation type="journal article" date="2016" name="Nat. Commun.">
        <title>Thousands of microbial genomes shed light on interconnected biogeochemical processes in an aquifer system.</title>
        <authorList>
            <person name="Anantharaman K."/>
            <person name="Brown C.T."/>
            <person name="Hug L.A."/>
            <person name="Sharon I."/>
            <person name="Castelle C.J."/>
            <person name="Probst A.J."/>
            <person name="Thomas B.C."/>
            <person name="Singh A."/>
            <person name="Wilkins M.J."/>
            <person name="Karaoz U."/>
            <person name="Brodie E.L."/>
            <person name="Williams K.H."/>
            <person name="Hubbard S.S."/>
            <person name="Banfield J.F."/>
        </authorList>
    </citation>
    <scope>NUCLEOTIDE SEQUENCE [LARGE SCALE GENOMIC DNA]</scope>
</reference>